<dbReference type="EMBL" id="EQ974082">
    <property type="protein sequence ID" value="EEF34161.1"/>
    <property type="molecule type" value="Genomic_DNA"/>
</dbReference>
<dbReference type="InParanoid" id="B9SQD5"/>
<evidence type="ECO:0000313" key="1">
    <source>
        <dbReference type="EMBL" id="EEF34161.1"/>
    </source>
</evidence>
<accession>B9SQD5</accession>
<proteinExistence type="predicted"/>
<organism evidence="1 2">
    <name type="scientific">Ricinus communis</name>
    <name type="common">Castor bean</name>
    <dbReference type="NCBI Taxonomy" id="3988"/>
    <lineage>
        <taxon>Eukaryota</taxon>
        <taxon>Viridiplantae</taxon>
        <taxon>Streptophyta</taxon>
        <taxon>Embryophyta</taxon>
        <taxon>Tracheophyta</taxon>
        <taxon>Spermatophyta</taxon>
        <taxon>Magnoliopsida</taxon>
        <taxon>eudicotyledons</taxon>
        <taxon>Gunneridae</taxon>
        <taxon>Pentapetalae</taxon>
        <taxon>rosids</taxon>
        <taxon>fabids</taxon>
        <taxon>Malpighiales</taxon>
        <taxon>Euphorbiaceae</taxon>
        <taxon>Acalyphoideae</taxon>
        <taxon>Acalypheae</taxon>
        <taxon>Ricinus</taxon>
    </lineage>
</organism>
<dbReference type="AlphaFoldDB" id="B9SQD5"/>
<keyword evidence="2" id="KW-1185">Reference proteome</keyword>
<evidence type="ECO:0000313" key="2">
    <source>
        <dbReference type="Proteomes" id="UP000008311"/>
    </source>
</evidence>
<protein>
    <submittedName>
        <fullName evidence="1">Uncharacterized protein</fullName>
    </submittedName>
</protein>
<name>B9SQD5_RICCO</name>
<reference evidence="2" key="1">
    <citation type="journal article" date="2010" name="Nat. Biotechnol.">
        <title>Draft genome sequence of the oilseed species Ricinus communis.</title>
        <authorList>
            <person name="Chan A.P."/>
            <person name="Crabtree J."/>
            <person name="Zhao Q."/>
            <person name="Lorenzi H."/>
            <person name="Orvis J."/>
            <person name="Puiu D."/>
            <person name="Melake-Berhan A."/>
            <person name="Jones K.M."/>
            <person name="Redman J."/>
            <person name="Chen G."/>
            <person name="Cahoon E.B."/>
            <person name="Gedil M."/>
            <person name="Stanke M."/>
            <person name="Haas B.J."/>
            <person name="Wortman J.R."/>
            <person name="Fraser-Liggett C.M."/>
            <person name="Ravel J."/>
            <person name="Rabinowicz P.D."/>
        </authorList>
    </citation>
    <scope>NUCLEOTIDE SEQUENCE [LARGE SCALE GENOMIC DNA]</scope>
    <source>
        <strain evidence="2">cv. Hale</strain>
    </source>
</reference>
<sequence>MQEILRIRLGMKVVEKHDKYLVTEGFAWRIGDGRFISIWNNRWIGNNPVEKSAFIENALPAEAQVSKLNDVDKGGWCEDRVRASFIPCEVDAILGISLSRRFLPKNSQSN</sequence>
<gene>
    <name evidence="1" type="ORF">RCOM_0779990</name>
</gene>
<dbReference type="Proteomes" id="UP000008311">
    <property type="component" value="Unassembled WGS sequence"/>
</dbReference>